<organism evidence="1 2">
    <name type="scientific">Smallanthus sonchifolius</name>
    <dbReference type="NCBI Taxonomy" id="185202"/>
    <lineage>
        <taxon>Eukaryota</taxon>
        <taxon>Viridiplantae</taxon>
        <taxon>Streptophyta</taxon>
        <taxon>Embryophyta</taxon>
        <taxon>Tracheophyta</taxon>
        <taxon>Spermatophyta</taxon>
        <taxon>Magnoliopsida</taxon>
        <taxon>eudicotyledons</taxon>
        <taxon>Gunneridae</taxon>
        <taxon>Pentapetalae</taxon>
        <taxon>asterids</taxon>
        <taxon>campanulids</taxon>
        <taxon>Asterales</taxon>
        <taxon>Asteraceae</taxon>
        <taxon>Asteroideae</taxon>
        <taxon>Heliantheae alliance</taxon>
        <taxon>Millerieae</taxon>
        <taxon>Smallanthus</taxon>
    </lineage>
</organism>
<evidence type="ECO:0000313" key="2">
    <source>
        <dbReference type="Proteomes" id="UP001056120"/>
    </source>
</evidence>
<comment type="caution">
    <text evidence="1">The sequence shown here is derived from an EMBL/GenBank/DDBJ whole genome shotgun (WGS) entry which is preliminary data.</text>
</comment>
<proteinExistence type="predicted"/>
<keyword evidence="2" id="KW-1185">Reference proteome</keyword>
<name>A0ACB9IJ17_9ASTR</name>
<dbReference type="Proteomes" id="UP001056120">
    <property type="component" value="Linkage Group LG08"/>
</dbReference>
<reference evidence="1 2" key="2">
    <citation type="journal article" date="2022" name="Mol. Ecol. Resour.">
        <title>The genomes of chicory, endive, great burdock and yacon provide insights into Asteraceae paleo-polyploidization history and plant inulin production.</title>
        <authorList>
            <person name="Fan W."/>
            <person name="Wang S."/>
            <person name="Wang H."/>
            <person name="Wang A."/>
            <person name="Jiang F."/>
            <person name="Liu H."/>
            <person name="Zhao H."/>
            <person name="Xu D."/>
            <person name="Zhang Y."/>
        </authorList>
    </citation>
    <scope>NUCLEOTIDE SEQUENCE [LARGE SCALE GENOMIC DNA]</scope>
    <source>
        <strain evidence="2">cv. Yunnan</strain>
        <tissue evidence="1">Leaves</tissue>
    </source>
</reference>
<sequence length="141" mass="15985">MNYHWETVDSVNDGMYIGFMIFMTVENLLSLTILHPSKEIRNDGSRRTNMFGSVMIGQIMDFSFKSRRTRGLAGISVVAVLGTRIWVGGLFNQRGYNYHDIRNMTLKLIDFKNSGGDLAGPFVLYSSYGLLDAIFHCKTRS</sequence>
<evidence type="ECO:0000313" key="1">
    <source>
        <dbReference type="EMBL" id="KAI3808254.1"/>
    </source>
</evidence>
<protein>
    <submittedName>
        <fullName evidence="1">Uncharacterized protein</fullName>
    </submittedName>
</protein>
<dbReference type="EMBL" id="CM042025">
    <property type="protein sequence ID" value="KAI3808254.1"/>
    <property type="molecule type" value="Genomic_DNA"/>
</dbReference>
<accession>A0ACB9IJ17</accession>
<gene>
    <name evidence="1" type="ORF">L1987_24203</name>
</gene>
<reference evidence="2" key="1">
    <citation type="journal article" date="2022" name="Mol. Ecol. Resour.">
        <title>The genomes of chicory, endive, great burdock and yacon provide insights into Asteraceae palaeo-polyploidization history and plant inulin production.</title>
        <authorList>
            <person name="Fan W."/>
            <person name="Wang S."/>
            <person name="Wang H."/>
            <person name="Wang A."/>
            <person name="Jiang F."/>
            <person name="Liu H."/>
            <person name="Zhao H."/>
            <person name="Xu D."/>
            <person name="Zhang Y."/>
        </authorList>
    </citation>
    <scope>NUCLEOTIDE SEQUENCE [LARGE SCALE GENOMIC DNA]</scope>
    <source>
        <strain evidence="2">cv. Yunnan</strain>
    </source>
</reference>